<dbReference type="PANTHER" id="PTHR30535">
    <property type="entry name" value="VITAMIN B12-BINDING PROTEIN"/>
    <property type="match status" value="1"/>
</dbReference>
<proteinExistence type="predicted"/>
<evidence type="ECO:0000313" key="3">
    <source>
        <dbReference type="Proteomes" id="UP000706172"/>
    </source>
</evidence>
<dbReference type="AlphaFoldDB" id="A0A931G6L0"/>
<accession>A0A931G6L0</accession>
<feature type="domain" description="Fe/B12 periplasmic-binding" evidence="1">
    <location>
        <begin position="49"/>
        <end position="297"/>
    </location>
</feature>
<dbReference type="InterPro" id="IPR002491">
    <property type="entry name" value="ABC_transptr_periplasmic_BD"/>
</dbReference>
<dbReference type="Proteomes" id="UP000706172">
    <property type="component" value="Unassembled WGS sequence"/>
</dbReference>
<dbReference type="PANTHER" id="PTHR30535:SF34">
    <property type="entry name" value="MOLYBDATE-BINDING PROTEIN MOLA"/>
    <property type="match status" value="1"/>
</dbReference>
<comment type="caution">
    <text evidence="2">The sequence shown here is derived from an EMBL/GenBank/DDBJ whole genome shotgun (WGS) entry which is preliminary data.</text>
</comment>
<evidence type="ECO:0000313" key="2">
    <source>
        <dbReference type="EMBL" id="MBG0778471.1"/>
    </source>
</evidence>
<name>A0A931G6L0_9BACT</name>
<protein>
    <submittedName>
        <fullName evidence="2">Adenosylcobinamide amidohydrolase</fullName>
    </submittedName>
</protein>
<dbReference type="SUPFAM" id="SSF53807">
    <property type="entry name" value="Helical backbone' metal receptor"/>
    <property type="match status" value="1"/>
</dbReference>
<gene>
    <name evidence="2" type="ORF">H0S81_00875</name>
</gene>
<dbReference type="EMBL" id="JACCQK010000030">
    <property type="protein sequence ID" value="MBG0778471.1"/>
    <property type="molecule type" value="Genomic_DNA"/>
</dbReference>
<organism evidence="2 3">
    <name type="scientific">Desulfotignum balticum</name>
    <dbReference type="NCBI Taxonomy" id="115781"/>
    <lineage>
        <taxon>Bacteria</taxon>
        <taxon>Pseudomonadati</taxon>
        <taxon>Thermodesulfobacteriota</taxon>
        <taxon>Desulfobacteria</taxon>
        <taxon>Desulfobacterales</taxon>
        <taxon>Desulfobacteraceae</taxon>
        <taxon>Desulfotignum</taxon>
    </lineage>
</organism>
<dbReference type="Gene3D" id="3.40.50.1980">
    <property type="entry name" value="Nitrogenase molybdenum iron protein domain"/>
    <property type="match status" value="2"/>
</dbReference>
<sequence>MRSCHVCITALLGILISAWIFGSAPGLCNELRFTDGTGNESPLTKKPERIVSLVPSITEMLFALGAQDSVTGITYHTTRPWYAAQKTLVGGFSFPSPAAIEALEPDLVFYDPFQLQGLSSFLPRDIPLVHAGTQTLQDSLDTLLRLGNLVEKQENARHLVAEINADLDWVTAKMKKADLSPKRVIRLMGREQIMTPGSDSFQNHMISLAGGIPPDFGTGAVVPVSKDQWTSFNPQVIYGCGSDREAADRFFSLPGWKDVDAVKNNRIYYFPCDLTCRASIHSGQFVKRLFATIHGSSLADERTLLQKNQVTQSNPIQTDVSCVQAAAVKQSRILDFINKSLVIQLDRPMSVLSTLEGFKHGVTAIGNHYIPPETWLLVHDQGLDVLKTQVFDVLGLAPDTTAFLFTGADMDHLSAAQERFKDIAVTVFATAGVEGNAMRTSRDSGGFYEPGTINLIVMTSHRLTPRAMTRAMITATEGKTAALLDLDIRSSYEQGRYRATGTGTDNILVVEGQGPAVLDNAGGHTRLGELIGKAVHRAVTEAVKKQNGITSDLNIFQRLEKRGISLHELLSEDLPCQCHISENMLIQKVETLLLEPLYQGFMATAMAVSDEYDKGLIKDLGAFEQTCRETAEMIAAKPLETWQVFVTRPKVPRVIAMALDALFNGAAGQGGPL</sequence>
<evidence type="ECO:0000259" key="1">
    <source>
        <dbReference type="PROSITE" id="PS50983"/>
    </source>
</evidence>
<dbReference type="InterPro" id="IPR002808">
    <property type="entry name" value="AdoCbi_amidolase"/>
</dbReference>
<dbReference type="Pfam" id="PF01955">
    <property type="entry name" value="CbiZ"/>
    <property type="match status" value="1"/>
</dbReference>
<dbReference type="PROSITE" id="PS50983">
    <property type="entry name" value="FE_B12_PBP"/>
    <property type="match status" value="1"/>
</dbReference>
<reference evidence="2" key="1">
    <citation type="submission" date="2020-07" db="EMBL/GenBank/DDBJ databases">
        <title>Severe corrosion of carbon steel in oil field produced water can be linked to methanogenic archaea containing a special type of NiFe hydrogenase.</title>
        <authorList>
            <person name="Lahme S."/>
            <person name="Mand J."/>
            <person name="Longwell J."/>
            <person name="Smith R."/>
            <person name="Enning D."/>
        </authorList>
    </citation>
    <scope>NUCLEOTIDE SEQUENCE</scope>
    <source>
        <strain evidence="2">MIC098Bin6</strain>
    </source>
</reference>
<dbReference type="InterPro" id="IPR050902">
    <property type="entry name" value="ABC_Transporter_SBP"/>
</dbReference>
<dbReference type="GO" id="GO:0071281">
    <property type="term" value="P:cellular response to iron ion"/>
    <property type="evidence" value="ECO:0007669"/>
    <property type="project" value="TreeGrafter"/>
</dbReference>
<dbReference type="Pfam" id="PF01497">
    <property type="entry name" value="Peripla_BP_2"/>
    <property type="match status" value="1"/>
</dbReference>